<evidence type="ECO:0000313" key="2">
    <source>
        <dbReference type="Proteomes" id="UP000054359"/>
    </source>
</evidence>
<proteinExistence type="predicted"/>
<gene>
    <name evidence="1" type="ORF">X975_06583</name>
</gene>
<dbReference type="AlphaFoldDB" id="A0A087T1V3"/>
<protein>
    <submittedName>
        <fullName evidence="1">Uncharacterized protein</fullName>
    </submittedName>
</protein>
<feature type="non-terminal residue" evidence="1">
    <location>
        <position position="39"/>
    </location>
</feature>
<reference evidence="1 2" key="1">
    <citation type="submission" date="2013-11" db="EMBL/GenBank/DDBJ databases">
        <title>Genome sequencing of Stegodyphus mimosarum.</title>
        <authorList>
            <person name="Bechsgaard J."/>
        </authorList>
    </citation>
    <scope>NUCLEOTIDE SEQUENCE [LARGE SCALE GENOMIC DNA]</scope>
</reference>
<dbReference type="EMBL" id="KK113013">
    <property type="protein sequence ID" value="KFM59092.1"/>
    <property type="molecule type" value="Genomic_DNA"/>
</dbReference>
<feature type="non-terminal residue" evidence="1">
    <location>
        <position position="1"/>
    </location>
</feature>
<accession>A0A087T1V3</accession>
<keyword evidence="2" id="KW-1185">Reference proteome</keyword>
<dbReference type="Proteomes" id="UP000054359">
    <property type="component" value="Unassembled WGS sequence"/>
</dbReference>
<evidence type="ECO:0000313" key="1">
    <source>
        <dbReference type="EMBL" id="KFM59092.1"/>
    </source>
</evidence>
<name>A0A087T1V3_STEMI</name>
<organism evidence="1 2">
    <name type="scientific">Stegodyphus mimosarum</name>
    <name type="common">African social velvet spider</name>
    <dbReference type="NCBI Taxonomy" id="407821"/>
    <lineage>
        <taxon>Eukaryota</taxon>
        <taxon>Metazoa</taxon>
        <taxon>Ecdysozoa</taxon>
        <taxon>Arthropoda</taxon>
        <taxon>Chelicerata</taxon>
        <taxon>Arachnida</taxon>
        <taxon>Araneae</taxon>
        <taxon>Araneomorphae</taxon>
        <taxon>Entelegynae</taxon>
        <taxon>Eresoidea</taxon>
        <taxon>Eresidae</taxon>
        <taxon>Stegodyphus</taxon>
    </lineage>
</organism>
<sequence length="39" mass="4743">PRLSHLSFCLFLWKKCADKHLLKFRLVLNFKVIDLKRKS</sequence>